<feature type="transmembrane region" description="Helical" evidence="7">
    <location>
        <begin position="92"/>
        <end position="114"/>
    </location>
</feature>
<feature type="domain" description="Glycine transporter" evidence="8">
    <location>
        <begin position="96"/>
        <end position="171"/>
    </location>
</feature>
<evidence type="ECO:0000256" key="3">
    <source>
        <dbReference type="ARBA" id="ARBA00022475"/>
    </source>
</evidence>
<evidence type="ECO:0000313" key="9">
    <source>
        <dbReference type="EMBL" id="HIU28624.1"/>
    </source>
</evidence>
<evidence type="ECO:0000256" key="4">
    <source>
        <dbReference type="ARBA" id="ARBA00022692"/>
    </source>
</evidence>
<feature type="transmembrane region" description="Helical" evidence="7">
    <location>
        <begin position="62"/>
        <end position="80"/>
    </location>
</feature>
<evidence type="ECO:0000256" key="6">
    <source>
        <dbReference type="ARBA" id="ARBA00023136"/>
    </source>
</evidence>
<dbReference type="Pfam" id="PF03458">
    <property type="entry name" value="Gly_transporter"/>
    <property type="match status" value="2"/>
</dbReference>
<keyword evidence="5 7" id="KW-1133">Transmembrane helix</keyword>
<name>A0A9D1I5P2_9FIRM</name>
<comment type="subcellular location">
    <subcellularLocation>
        <location evidence="1">Cell membrane</location>
        <topology evidence="1">Multi-pass membrane protein</topology>
    </subcellularLocation>
</comment>
<dbReference type="EMBL" id="DVMO01000150">
    <property type="protein sequence ID" value="HIU28624.1"/>
    <property type="molecule type" value="Genomic_DNA"/>
</dbReference>
<comment type="similarity">
    <text evidence="2">Belongs to the UPF0126 family.</text>
</comment>
<sequence length="203" mass="21772">MLLLSFEIVGTIAFAVSGALLGLEKQMDILGISILGLTTAVGGGVIRDLILGLTPPMTFRNPLYAIIAIGVSILVFIIARKRSVFQGKWYETVMLIMDSIGLGVFTVVGINTAYSQDGEYNIFLLVFVGVVTGVGGGVIRDMMAGDRPYIFVKHFYASASIIGALACVAAWHYIGSITSMFVGTAVVIVLRLCAARFRWSLPK</sequence>
<evidence type="ECO:0000256" key="7">
    <source>
        <dbReference type="SAM" id="Phobius"/>
    </source>
</evidence>
<dbReference type="Proteomes" id="UP000824091">
    <property type="component" value="Unassembled WGS sequence"/>
</dbReference>
<keyword evidence="4 7" id="KW-0812">Transmembrane</keyword>
<protein>
    <submittedName>
        <fullName evidence="9">TRIC cation channel family protein</fullName>
    </submittedName>
</protein>
<feature type="transmembrane region" description="Helical" evidence="7">
    <location>
        <begin position="30"/>
        <end position="50"/>
    </location>
</feature>
<feature type="transmembrane region" description="Helical" evidence="7">
    <location>
        <begin position="6"/>
        <end position="23"/>
    </location>
</feature>
<dbReference type="PANTHER" id="PTHR30506">
    <property type="entry name" value="INNER MEMBRANE PROTEIN"/>
    <property type="match status" value="1"/>
</dbReference>
<feature type="transmembrane region" description="Helical" evidence="7">
    <location>
        <begin position="120"/>
        <end position="139"/>
    </location>
</feature>
<feature type="transmembrane region" description="Helical" evidence="7">
    <location>
        <begin position="151"/>
        <end position="174"/>
    </location>
</feature>
<comment type="caution">
    <text evidence="9">The sequence shown here is derived from an EMBL/GenBank/DDBJ whole genome shotgun (WGS) entry which is preliminary data.</text>
</comment>
<evidence type="ECO:0000256" key="1">
    <source>
        <dbReference type="ARBA" id="ARBA00004651"/>
    </source>
</evidence>
<keyword evidence="3" id="KW-1003">Cell membrane</keyword>
<organism evidence="9 10">
    <name type="scientific">Candidatus Fimisoma avicola</name>
    <dbReference type="NCBI Taxonomy" id="2840826"/>
    <lineage>
        <taxon>Bacteria</taxon>
        <taxon>Bacillati</taxon>
        <taxon>Bacillota</taxon>
        <taxon>Clostridia</taxon>
        <taxon>Eubacteriales</taxon>
        <taxon>Candidatus Fimisoma</taxon>
    </lineage>
</organism>
<evidence type="ECO:0000259" key="8">
    <source>
        <dbReference type="Pfam" id="PF03458"/>
    </source>
</evidence>
<reference evidence="9" key="1">
    <citation type="submission" date="2020-10" db="EMBL/GenBank/DDBJ databases">
        <authorList>
            <person name="Gilroy R."/>
        </authorList>
    </citation>
    <scope>NUCLEOTIDE SEQUENCE</scope>
    <source>
        <strain evidence="9">11300</strain>
    </source>
</reference>
<reference evidence="9" key="2">
    <citation type="journal article" date="2021" name="PeerJ">
        <title>Extensive microbial diversity within the chicken gut microbiome revealed by metagenomics and culture.</title>
        <authorList>
            <person name="Gilroy R."/>
            <person name="Ravi A."/>
            <person name="Getino M."/>
            <person name="Pursley I."/>
            <person name="Horton D.L."/>
            <person name="Alikhan N.F."/>
            <person name="Baker D."/>
            <person name="Gharbi K."/>
            <person name="Hall N."/>
            <person name="Watson M."/>
            <person name="Adriaenssens E.M."/>
            <person name="Foster-Nyarko E."/>
            <person name="Jarju S."/>
            <person name="Secka A."/>
            <person name="Antonio M."/>
            <person name="Oren A."/>
            <person name="Chaudhuri R.R."/>
            <person name="La Ragione R."/>
            <person name="Hildebrand F."/>
            <person name="Pallen M.J."/>
        </authorList>
    </citation>
    <scope>NUCLEOTIDE SEQUENCE</scope>
    <source>
        <strain evidence="9">11300</strain>
    </source>
</reference>
<dbReference type="GO" id="GO:0005886">
    <property type="term" value="C:plasma membrane"/>
    <property type="evidence" value="ECO:0007669"/>
    <property type="project" value="UniProtKB-SubCell"/>
</dbReference>
<proteinExistence type="inferred from homology"/>
<evidence type="ECO:0000256" key="5">
    <source>
        <dbReference type="ARBA" id="ARBA00022989"/>
    </source>
</evidence>
<keyword evidence="6 7" id="KW-0472">Membrane</keyword>
<dbReference type="AlphaFoldDB" id="A0A9D1I5P2"/>
<feature type="domain" description="Glycine transporter" evidence="8">
    <location>
        <begin position="6"/>
        <end position="79"/>
    </location>
</feature>
<accession>A0A9D1I5P2</accession>
<feature type="transmembrane region" description="Helical" evidence="7">
    <location>
        <begin position="180"/>
        <end position="199"/>
    </location>
</feature>
<evidence type="ECO:0000313" key="10">
    <source>
        <dbReference type="Proteomes" id="UP000824091"/>
    </source>
</evidence>
<gene>
    <name evidence="9" type="ORF">IAD16_09660</name>
</gene>
<evidence type="ECO:0000256" key="2">
    <source>
        <dbReference type="ARBA" id="ARBA00008193"/>
    </source>
</evidence>
<dbReference type="InterPro" id="IPR005115">
    <property type="entry name" value="Gly_transporter"/>
</dbReference>
<dbReference type="PANTHER" id="PTHR30506:SF3">
    <property type="entry name" value="UPF0126 INNER MEMBRANE PROTEIN YADS-RELATED"/>
    <property type="match status" value="1"/>
</dbReference>